<reference evidence="2" key="1">
    <citation type="submission" date="2022-04" db="EMBL/GenBank/DDBJ databases">
        <title>Alcanivorax sp. CY1518 draft genome sequence.</title>
        <authorList>
            <person name="Zhao G."/>
            <person name="An M."/>
        </authorList>
    </citation>
    <scope>NUCLEOTIDE SEQUENCE</scope>
    <source>
        <strain evidence="2">CY1518</strain>
    </source>
</reference>
<keyword evidence="3" id="KW-1185">Reference proteome</keyword>
<feature type="signal peptide" evidence="1">
    <location>
        <begin position="1"/>
        <end position="24"/>
    </location>
</feature>
<feature type="chain" id="PRO_5046784500" description="Lipoprotein" evidence="1">
    <location>
        <begin position="25"/>
        <end position="341"/>
    </location>
</feature>
<evidence type="ECO:0000256" key="1">
    <source>
        <dbReference type="SAM" id="SignalP"/>
    </source>
</evidence>
<name>A0ABT0E5D4_9GAMM</name>
<keyword evidence="1" id="KW-0732">Signal</keyword>
<organism evidence="2 3">
    <name type="scientific">Alcanivorax quisquiliarum</name>
    <dbReference type="NCBI Taxonomy" id="2933565"/>
    <lineage>
        <taxon>Bacteria</taxon>
        <taxon>Pseudomonadati</taxon>
        <taxon>Pseudomonadota</taxon>
        <taxon>Gammaproteobacteria</taxon>
        <taxon>Oceanospirillales</taxon>
        <taxon>Alcanivoracaceae</taxon>
        <taxon>Alcanivorax</taxon>
    </lineage>
</organism>
<sequence>MMIQGRRVAGLLSLALGVTLTACGGSGGSSSRGGAALPEHDRAVMAGLAGASMAQVGIGVAGDIEGSEPVQPMSGSGDVTPRVGTLDEPELCTSGSQTLLERTGPSPAELPSPYFAGEFEQTVIDADACRFSFSGGGMSFSSYTDGVFEIGYAENEKVMYFRAADATGDIGGFYHSSMSGSGGMPNMDIKTRGIVHVCEGCSAPEHGSEFEMLAFLRTEQAIENTSMNIIMGDSLAEPLQMRSSGTVGGQGERVLNGRMGFSMRGNPCAFDAIYETISPLIVRNHDLENETIIGGELAITMVGGDTYDVTFGDGIVMVNGSALSEADMQRLQRHCAFDDEL</sequence>
<comment type="caution">
    <text evidence="2">The sequence shown here is derived from an EMBL/GenBank/DDBJ whole genome shotgun (WGS) entry which is preliminary data.</text>
</comment>
<dbReference type="Proteomes" id="UP001165524">
    <property type="component" value="Unassembled WGS sequence"/>
</dbReference>
<evidence type="ECO:0000313" key="2">
    <source>
        <dbReference type="EMBL" id="MCK0537036.1"/>
    </source>
</evidence>
<dbReference type="PROSITE" id="PS51257">
    <property type="entry name" value="PROKAR_LIPOPROTEIN"/>
    <property type="match status" value="1"/>
</dbReference>
<evidence type="ECO:0008006" key="4">
    <source>
        <dbReference type="Google" id="ProtNLM"/>
    </source>
</evidence>
<proteinExistence type="predicted"/>
<evidence type="ECO:0000313" key="3">
    <source>
        <dbReference type="Proteomes" id="UP001165524"/>
    </source>
</evidence>
<accession>A0ABT0E5D4</accession>
<gene>
    <name evidence="2" type="ORF">MU846_04870</name>
</gene>
<dbReference type="EMBL" id="JALKII010000002">
    <property type="protein sequence ID" value="MCK0537036.1"/>
    <property type="molecule type" value="Genomic_DNA"/>
</dbReference>
<dbReference type="RefSeq" id="WP_246949159.1">
    <property type="nucleotide sequence ID" value="NZ_JALKII010000002.1"/>
</dbReference>
<protein>
    <recommendedName>
        <fullName evidence="4">Lipoprotein</fullName>
    </recommendedName>
</protein>